<dbReference type="PROSITE" id="PS51733">
    <property type="entry name" value="BPL_LPL_CATALYTIC"/>
    <property type="match status" value="1"/>
</dbReference>
<feature type="compositionally biased region" description="Basic and acidic residues" evidence="5">
    <location>
        <begin position="819"/>
        <end position="846"/>
    </location>
</feature>
<keyword evidence="3" id="KW-0378">Hydrolase</keyword>
<evidence type="ECO:0000256" key="2">
    <source>
        <dbReference type="ARBA" id="ARBA00022670"/>
    </source>
</evidence>
<feature type="region of interest" description="Disordered" evidence="5">
    <location>
        <begin position="819"/>
        <end position="853"/>
    </location>
</feature>
<dbReference type="InterPro" id="IPR023214">
    <property type="entry name" value="HAD_sf"/>
</dbReference>
<dbReference type="GO" id="GO:0009249">
    <property type="term" value="P:protein lipoylation"/>
    <property type="evidence" value="ECO:0007669"/>
    <property type="project" value="TreeGrafter"/>
</dbReference>
<comment type="similarity">
    <text evidence="1">Belongs to the peptidase C48 family.</text>
</comment>
<dbReference type="Proteomes" id="UP000436088">
    <property type="component" value="Unassembled WGS sequence"/>
</dbReference>
<dbReference type="GO" id="GO:0006508">
    <property type="term" value="P:proteolysis"/>
    <property type="evidence" value="ECO:0007669"/>
    <property type="project" value="UniProtKB-KW"/>
</dbReference>
<sequence length="1081" mass="123366">MLFNHCRDSQAMILASNLCVRTIPTTCTTVKQQKDPPHQLNPVIPTKTKADSLIILQHNPVYTIGTGSSEKYLNFDIKEAPFDVYPTERGGKITYGPGQLVMYPLINLQNHKMDLHWYLRTLEVDRQVGSIKRLLQEFQSSTRCNEAVKPIPAYDELIESPTSPWTDEHALGPGALWVSKEYNLKIQISKPRKSPRFISHPPGIVSGKAGKMESMGWKIVGGADDFEIEAETRKQPKGEKDVRSKWNSMSDAEKEPYITQSRNDSKEYKERRKAPENKEVSTRCSIKRVNLLIKHLKEKGQLNVLGEIAVLGVQNKGKSVIEVCRSKNWKALASKYGLNHKVTYTEVEEDIKSGSYLGDELKARVLLYLVGIFLCPRVALFDFWSDCEAVPAYERTGVARIRAWGKEEVVRVMVKLKLDRGKKQEMWRQRRKGGMVVLGDEGEWDDGEAKQSNFDILMSELADIKKIQFEIMQRQSRVEEKLDQVVEKLERVEDTLERHKGVVEGKIDGVVKEVEVLRGEVVKEVGKRGGEEEMEEMRRKEVDVIYTPESVIAAVLDSECPAPQKKKQKVEKADIPTGIDDIEAAIYINPNDSYRYSVISMGNQFATVYDVATLKPTEWVGGYRFARLDHMLRFSKVTPEDWLPSIPLSQQALEANNKESVENISTFWGVILDNYVKFTDCEKIMITINYHNSHWYLLVLDMVDHVVTIYDSMFTTEAAKQRVKDAKRLYDCGMYVMMWMESIGSTGATGCWRLGSIASIKRSRVASNQMAPKRQRQKRGLSQSSSQPSSSQPPPSVTNDSSEEIRSFEILNFRSDMENKDGRRRVKEVGLDQEREEMDPVGHEEEQPSGDAMMEEAPVAEDVTIKTVMEYMVNFREHIDSLVSGMRSDISSLQREVSMLRNELHVDNQAVAEDEADDEDDDDDDDDDEAGDEDDDDDDEDDDPNKYIVSATPPSRKLLIFDLNGVLAYIPRLPADVVLRRGLFEFMQFCVDNFVVALWSSKMRHNVDRVLDKLPVFSEHFLFVWDQKNAKHTILLPTVKISMMFGTQYNYICPHTFDAASHSNDKALEKGGNIREYWKNC</sequence>
<feature type="domain" description="Ubiquitin-like protease family profile" evidence="6">
    <location>
        <begin position="604"/>
        <end position="743"/>
    </location>
</feature>
<dbReference type="InterPro" id="IPR004143">
    <property type="entry name" value="BPL_LPL_catalytic"/>
</dbReference>
<dbReference type="InterPro" id="IPR036910">
    <property type="entry name" value="HMG_box_dom_sf"/>
</dbReference>
<feature type="compositionally biased region" description="Basic and acidic residues" evidence="5">
    <location>
        <begin position="230"/>
        <end position="244"/>
    </location>
</feature>
<dbReference type="Gene3D" id="3.40.395.10">
    <property type="entry name" value="Adenoviral Proteinase, Chain A"/>
    <property type="match status" value="1"/>
</dbReference>
<feature type="region of interest" description="Disordered" evidence="5">
    <location>
        <begin position="230"/>
        <end position="279"/>
    </location>
</feature>
<feature type="region of interest" description="Disordered" evidence="5">
    <location>
        <begin position="765"/>
        <end position="803"/>
    </location>
</feature>
<evidence type="ECO:0000313" key="9">
    <source>
        <dbReference type="Proteomes" id="UP000436088"/>
    </source>
</evidence>
<reference evidence="8" key="1">
    <citation type="submission" date="2019-09" db="EMBL/GenBank/DDBJ databases">
        <title>Draft genome information of white flower Hibiscus syriacus.</title>
        <authorList>
            <person name="Kim Y.-M."/>
        </authorList>
    </citation>
    <scope>NUCLEOTIDE SEQUENCE [LARGE SCALE GENOMIC DNA]</scope>
    <source>
        <strain evidence="8">YM2019G1</strain>
    </source>
</reference>
<dbReference type="SUPFAM" id="SSF47095">
    <property type="entry name" value="HMG-box"/>
    <property type="match status" value="1"/>
</dbReference>
<feature type="compositionally biased region" description="Acidic residues" evidence="5">
    <location>
        <begin position="912"/>
        <end position="943"/>
    </location>
</feature>
<gene>
    <name evidence="8" type="ORF">F3Y22_tig00111689pilonHSYRG00131</name>
</gene>
<keyword evidence="4" id="KW-0175">Coiled coil</keyword>
<dbReference type="InterPro" id="IPR036412">
    <property type="entry name" value="HAD-like_sf"/>
</dbReference>
<feature type="compositionally biased region" description="Basic and acidic residues" evidence="5">
    <location>
        <begin position="263"/>
        <end position="279"/>
    </location>
</feature>
<evidence type="ECO:0000256" key="3">
    <source>
        <dbReference type="ARBA" id="ARBA00022801"/>
    </source>
</evidence>
<evidence type="ECO:0000256" key="1">
    <source>
        <dbReference type="ARBA" id="ARBA00005234"/>
    </source>
</evidence>
<accession>A0A6A2YFE3</accession>
<protein>
    <recommendedName>
        <fullName evidence="10">Ubiquitin-like protease family profile domain-containing protein</fullName>
    </recommendedName>
</protein>
<comment type="caution">
    <text evidence="8">The sequence shown here is derived from an EMBL/GenBank/DDBJ whole genome shotgun (WGS) entry which is preliminary data.</text>
</comment>
<evidence type="ECO:0000259" key="6">
    <source>
        <dbReference type="PROSITE" id="PS50600"/>
    </source>
</evidence>
<dbReference type="SUPFAM" id="SSF54001">
    <property type="entry name" value="Cysteine proteinases"/>
    <property type="match status" value="1"/>
</dbReference>
<dbReference type="InterPro" id="IPR003653">
    <property type="entry name" value="Peptidase_C48_C"/>
</dbReference>
<name>A0A6A2YFE3_HIBSY</name>
<feature type="domain" description="BPL/LPL catalytic" evidence="7">
    <location>
        <begin position="47"/>
        <end position="221"/>
    </location>
</feature>
<evidence type="ECO:0000313" key="8">
    <source>
        <dbReference type="EMBL" id="KAE8675289.1"/>
    </source>
</evidence>
<dbReference type="Pfam" id="PF02902">
    <property type="entry name" value="Peptidase_C48"/>
    <property type="match status" value="1"/>
</dbReference>
<dbReference type="PROSITE" id="PS50600">
    <property type="entry name" value="ULP_PROTEASE"/>
    <property type="match status" value="1"/>
</dbReference>
<dbReference type="Gene3D" id="3.30.930.10">
    <property type="entry name" value="Bira Bifunctional Protein, Domain 2"/>
    <property type="match status" value="1"/>
</dbReference>
<evidence type="ECO:0000256" key="5">
    <source>
        <dbReference type="SAM" id="MobiDB-lite"/>
    </source>
</evidence>
<organism evidence="8 9">
    <name type="scientific">Hibiscus syriacus</name>
    <name type="common">Rose of Sharon</name>
    <dbReference type="NCBI Taxonomy" id="106335"/>
    <lineage>
        <taxon>Eukaryota</taxon>
        <taxon>Viridiplantae</taxon>
        <taxon>Streptophyta</taxon>
        <taxon>Embryophyta</taxon>
        <taxon>Tracheophyta</taxon>
        <taxon>Spermatophyta</taxon>
        <taxon>Magnoliopsida</taxon>
        <taxon>eudicotyledons</taxon>
        <taxon>Gunneridae</taxon>
        <taxon>Pentapetalae</taxon>
        <taxon>rosids</taxon>
        <taxon>malvids</taxon>
        <taxon>Malvales</taxon>
        <taxon>Malvaceae</taxon>
        <taxon>Malvoideae</taxon>
        <taxon>Hibiscus</taxon>
    </lineage>
</organism>
<evidence type="ECO:0000259" key="7">
    <source>
        <dbReference type="PROSITE" id="PS51733"/>
    </source>
</evidence>
<evidence type="ECO:0008006" key="10">
    <source>
        <dbReference type="Google" id="ProtNLM"/>
    </source>
</evidence>
<dbReference type="CDD" id="cd00084">
    <property type="entry name" value="HMG-box_SF"/>
    <property type="match status" value="1"/>
</dbReference>
<proteinExistence type="inferred from homology"/>
<dbReference type="Gene3D" id="1.10.30.10">
    <property type="entry name" value="High mobility group box domain"/>
    <property type="match status" value="1"/>
</dbReference>
<keyword evidence="9" id="KW-1185">Reference proteome</keyword>
<dbReference type="Gene3D" id="3.40.50.1000">
    <property type="entry name" value="HAD superfamily/HAD-like"/>
    <property type="match status" value="1"/>
</dbReference>
<dbReference type="InterPro" id="IPR045864">
    <property type="entry name" value="aa-tRNA-synth_II/BPL/LPL"/>
</dbReference>
<dbReference type="EMBL" id="VEPZ02001403">
    <property type="protein sequence ID" value="KAE8675289.1"/>
    <property type="molecule type" value="Genomic_DNA"/>
</dbReference>
<dbReference type="PANTHER" id="PTHR10993">
    <property type="entry name" value="OCTANOYLTRANSFERASE"/>
    <property type="match status" value="1"/>
</dbReference>
<dbReference type="GO" id="GO:0033819">
    <property type="term" value="F:lipoyl(octanoyl) transferase activity"/>
    <property type="evidence" value="ECO:0007669"/>
    <property type="project" value="TreeGrafter"/>
</dbReference>
<evidence type="ECO:0000256" key="4">
    <source>
        <dbReference type="SAM" id="Coils"/>
    </source>
</evidence>
<dbReference type="AlphaFoldDB" id="A0A6A2YFE3"/>
<dbReference type="InterPro" id="IPR038765">
    <property type="entry name" value="Papain-like_cys_pep_sf"/>
</dbReference>
<keyword evidence="2" id="KW-0645">Protease</keyword>
<dbReference type="Pfam" id="PF21948">
    <property type="entry name" value="LplA-B_cat"/>
    <property type="match status" value="1"/>
</dbReference>
<dbReference type="SUPFAM" id="SSF55681">
    <property type="entry name" value="Class II aaRS and biotin synthetases"/>
    <property type="match status" value="1"/>
</dbReference>
<dbReference type="SUPFAM" id="SSF56784">
    <property type="entry name" value="HAD-like"/>
    <property type="match status" value="1"/>
</dbReference>
<dbReference type="PANTHER" id="PTHR10993:SF7">
    <property type="entry name" value="LIPOYLTRANSFERASE 2, MITOCHONDRIAL-RELATED"/>
    <property type="match status" value="1"/>
</dbReference>
<dbReference type="GO" id="GO:0008234">
    <property type="term" value="F:cysteine-type peptidase activity"/>
    <property type="evidence" value="ECO:0007669"/>
    <property type="project" value="InterPro"/>
</dbReference>
<feature type="coiled-coil region" evidence="4">
    <location>
        <begin position="475"/>
        <end position="502"/>
    </location>
</feature>
<feature type="region of interest" description="Disordered" evidence="5">
    <location>
        <begin position="907"/>
        <end position="950"/>
    </location>
</feature>